<proteinExistence type="predicted"/>
<dbReference type="EMBL" id="UINC01056150">
    <property type="protein sequence ID" value="SVB75833.1"/>
    <property type="molecule type" value="Genomic_DNA"/>
</dbReference>
<organism evidence="1">
    <name type="scientific">marine metagenome</name>
    <dbReference type="NCBI Taxonomy" id="408172"/>
    <lineage>
        <taxon>unclassified sequences</taxon>
        <taxon>metagenomes</taxon>
        <taxon>ecological metagenomes</taxon>
    </lineage>
</organism>
<reference evidence="1" key="1">
    <citation type="submission" date="2018-05" db="EMBL/GenBank/DDBJ databases">
        <authorList>
            <person name="Lanie J.A."/>
            <person name="Ng W.-L."/>
            <person name="Kazmierczak K.M."/>
            <person name="Andrzejewski T.M."/>
            <person name="Davidsen T.M."/>
            <person name="Wayne K.J."/>
            <person name="Tettelin H."/>
            <person name="Glass J.I."/>
            <person name="Rusch D."/>
            <person name="Podicherti R."/>
            <person name="Tsui H.-C.T."/>
            <person name="Winkler M.E."/>
        </authorList>
    </citation>
    <scope>NUCLEOTIDE SEQUENCE</scope>
</reference>
<feature type="non-terminal residue" evidence="1">
    <location>
        <position position="1"/>
    </location>
</feature>
<sequence>YNPDLPLFPENCPYFVADSFACSSHKKIVIQNNNFLDKMAGRVTIPFRFSKLQLINIRIIT</sequence>
<protein>
    <submittedName>
        <fullName evidence="1">Uncharacterized protein</fullName>
    </submittedName>
</protein>
<evidence type="ECO:0000313" key="1">
    <source>
        <dbReference type="EMBL" id="SVB75833.1"/>
    </source>
</evidence>
<dbReference type="AlphaFoldDB" id="A0A382GMJ1"/>
<gene>
    <name evidence="1" type="ORF">METZ01_LOCUS228687</name>
</gene>
<name>A0A382GMJ1_9ZZZZ</name>
<accession>A0A382GMJ1</accession>